<name>A0AAV4SKM5_CAEEX</name>
<proteinExistence type="predicted"/>
<comment type="caution">
    <text evidence="1">The sequence shown here is derived from an EMBL/GenBank/DDBJ whole genome shotgun (WGS) entry which is preliminary data.</text>
</comment>
<dbReference type="AlphaFoldDB" id="A0AAV4SKM5"/>
<gene>
    <name evidence="1" type="ORF">CEXT_248581</name>
</gene>
<evidence type="ECO:0000313" key="1">
    <source>
        <dbReference type="EMBL" id="GIY32837.1"/>
    </source>
</evidence>
<organism evidence="1 2">
    <name type="scientific">Caerostris extrusa</name>
    <name type="common">Bark spider</name>
    <name type="synonym">Caerostris bankana</name>
    <dbReference type="NCBI Taxonomy" id="172846"/>
    <lineage>
        <taxon>Eukaryota</taxon>
        <taxon>Metazoa</taxon>
        <taxon>Ecdysozoa</taxon>
        <taxon>Arthropoda</taxon>
        <taxon>Chelicerata</taxon>
        <taxon>Arachnida</taxon>
        <taxon>Araneae</taxon>
        <taxon>Araneomorphae</taxon>
        <taxon>Entelegynae</taxon>
        <taxon>Araneoidea</taxon>
        <taxon>Araneidae</taxon>
        <taxon>Caerostris</taxon>
    </lineage>
</organism>
<dbReference type="Proteomes" id="UP001054945">
    <property type="component" value="Unassembled WGS sequence"/>
</dbReference>
<dbReference type="EMBL" id="BPLR01009554">
    <property type="protein sequence ID" value="GIY32837.1"/>
    <property type="molecule type" value="Genomic_DNA"/>
</dbReference>
<reference evidence="1 2" key="1">
    <citation type="submission" date="2021-06" db="EMBL/GenBank/DDBJ databases">
        <title>Caerostris extrusa draft genome.</title>
        <authorList>
            <person name="Kono N."/>
            <person name="Arakawa K."/>
        </authorList>
    </citation>
    <scope>NUCLEOTIDE SEQUENCE [LARGE SCALE GENOMIC DNA]</scope>
</reference>
<evidence type="ECO:0000313" key="2">
    <source>
        <dbReference type="Proteomes" id="UP001054945"/>
    </source>
</evidence>
<sequence>MTVHTKIETRRYTSELYIYRCSKQQPCMSNYIQGGLLPYKGYVNSIMLLILENVYELNPIIKKLNPIRTLQIPSMQEKRKLRIDPMVRHGDISNNTVLY</sequence>
<keyword evidence="2" id="KW-1185">Reference proteome</keyword>
<accession>A0AAV4SKM5</accession>
<protein>
    <submittedName>
        <fullName evidence="1">Uncharacterized protein</fullName>
    </submittedName>
</protein>